<evidence type="ECO:0000313" key="2">
    <source>
        <dbReference type="Proteomes" id="UP000095544"/>
    </source>
</evidence>
<dbReference type="AlphaFoldDB" id="A0A174CNG7"/>
<evidence type="ECO:0000313" key="1">
    <source>
        <dbReference type="EMBL" id="CUO13460.1"/>
    </source>
</evidence>
<dbReference type="STRING" id="39482.ERS852491_01389"/>
<proteinExistence type="predicted"/>
<dbReference type="EMBL" id="CYZU01000009">
    <property type="protein sequence ID" value="CUO13460.1"/>
    <property type="molecule type" value="Genomic_DNA"/>
</dbReference>
<gene>
    <name evidence="1" type="ORF">ERS852491_01389</name>
</gene>
<accession>A0A174CNG7</accession>
<reference evidence="1 2" key="1">
    <citation type="submission" date="2015-09" db="EMBL/GenBank/DDBJ databases">
        <authorList>
            <consortium name="Pathogen Informatics"/>
        </authorList>
    </citation>
    <scope>NUCLEOTIDE SEQUENCE [LARGE SCALE GENOMIC DNA]</scope>
    <source>
        <strain evidence="1 2">2789STDY5834876</strain>
    </source>
</reference>
<name>A0A174CNG7_9FIRM</name>
<organism evidence="1 2">
    <name type="scientific">Faecalicatena contorta</name>
    <dbReference type="NCBI Taxonomy" id="39482"/>
    <lineage>
        <taxon>Bacteria</taxon>
        <taxon>Bacillati</taxon>
        <taxon>Bacillota</taxon>
        <taxon>Clostridia</taxon>
        <taxon>Lachnospirales</taxon>
        <taxon>Lachnospiraceae</taxon>
        <taxon>Faecalicatena</taxon>
    </lineage>
</organism>
<dbReference type="Proteomes" id="UP000095544">
    <property type="component" value="Unassembled WGS sequence"/>
</dbReference>
<sequence>MWNNSISLPRSRDGAQDNDGFTALESLYERGIPANFTDVTRDDEILASQKGYAVNQNVEIMACNYAGEDHLIDESTGDILEVKRTFRKDKSMKIILSCERRQNGTV</sequence>
<protein>
    <submittedName>
        <fullName evidence="1">Uncharacterized protein</fullName>
    </submittedName>
</protein>
<dbReference type="RefSeq" id="WP_055152196.1">
    <property type="nucleotide sequence ID" value="NZ_CYZU01000009.1"/>
</dbReference>